<dbReference type="EMBL" id="JBDJPC010000005">
    <property type="protein sequence ID" value="KAL1502529.1"/>
    <property type="molecule type" value="Genomic_DNA"/>
</dbReference>
<keyword evidence="3" id="KW-1185">Reference proteome</keyword>
<dbReference type="Proteomes" id="UP001566132">
    <property type="component" value="Unassembled WGS sequence"/>
</dbReference>
<protein>
    <submittedName>
        <fullName evidence="2">Uncharacterized protein</fullName>
    </submittedName>
</protein>
<dbReference type="PROSITE" id="PS51257">
    <property type="entry name" value="PROKAR_LIPOPROTEIN"/>
    <property type="match status" value="1"/>
</dbReference>
<name>A0ABD1EXT0_HYPHA</name>
<proteinExistence type="predicted"/>
<evidence type="ECO:0000313" key="2">
    <source>
        <dbReference type="EMBL" id="KAL1502529.1"/>
    </source>
</evidence>
<dbReference type="AlphaFoldDB" id="A0ABD1EXT0"/>
<feature type="chain" id="PRO_5044787442" evidence="1">
    <location>
        <begin position="20"/>
        <end position="205"/>
    </location>
</feature>
<gene>
    <name evidence="2" type="ORF">ABEB36_007660</name>
</gene>
<evidence type="ECO:0000313" key="3">
    <source>
        <dbReference type="Proteomes" id="UP001566132"/>
    </source>
</evidence>
<reference evidence="2 3" key="1">
    <citation type="submission" date="2024-05" db="EMBL/GenBank/DDBJ databases">
        <title>Genetic variation in Jamaican populations of the coffee berry borer (Hypothenemus hampei).</title>
        <authorList>
            <person name="Errbii M."/>
            <person name="Myrie A."/>
        </authorList>
    </citation>
    <scope>NUCLEOTIDE SEQUENCE [LARGE SCALE GENOMIC DNA]</scope>
    <source>
        <strain evidence="2">JA-Hopewell-2020-01-JO</strain>
        <tissue evidence="2">Whole body</tissue>
    </source>
</reference>
<comment type="caution">
    <text evidence="2">The sequence shown here is derived from an EMBL/GenBank/DDBJ whole genome shotgun (WGS) entry which is preliminary data.</text>
</comment>
<feature type="signal peptide" evidence="1">
    <location>
        <begin position="1"/>
        <end position="19"/>
    </location>
</feature>
<organism evidence="2 3">
    <name type="scientific">Hypothenemus hampei</name>
    <name type="common">Coffee berry borer</name>
    <dbReference type="NCBI Taxonomy" id="57062"/>
    <lineage>
        <taxon>Eukaryota</taxon>
        <taxon>Metazoa</taxon>
        <taxon>Ecdysozoa</taxon>
        <taxon>Arthropoda</taxon>
        <taxon>Hexapoda</taxon>
        <taxon>Insecta</taxon>
        <taxon>Pterygota</taxon>
        <taxon>Neoptera</taxon>
        <taxon>Endopterygota</taxon>
        <taxon>Coleoptera</taxon>
        <taxon>Polyphaga</taxon>
        <taxon>Cucujiformia</taxon>
        <taxon>Curculionidae</taxon>
        <taxon>Scolytinae</taxon>
        <taxon>Hypothenemus</taxon>
    </lineage>
</organism>
<sequence>MSKIFLIALIFSILSCVASIFPEENSNIDGERNPLITHISQRIVDVVADQIVYLSSLFQLKVRVVRFLSSLYTTDNLVLLRDLINHGMRFMNFVLRFLPASNGDPAFSWITVLLELFNPSLAVAAQEATSEITVDEVTSPPVFFNAPKVEDSNYQEGNNYENAQLSIMRPTRNINVAKIEPVQHLTNDNHETVNTLMKLINARKR</sequence>
<evidence type="ECO:0000256" key="1">
    <source>
        <dbReference type="SAM" id="SignalP"/>
    </source>
</evidence>
<accession>A0ABD1EXT0</accession>
<keyword evidence="1" id="KW-0732">Signal</keyword>